<comment type="pathway">
    <text evidence="2">Cofactor biosynthesis; thiamine diphosphate biosynthesis; thiamine phosphate from 4-amino-2-methyl-5-diphosphomethylpyrimidine and 4-methyl-5-(2-phosphoethyl)-thiazole: step 1/1.</text>
</comment>
<dbReference type="InterPro" id="IPR036206">
    <property type="entry name" value="ThiamineP_synth_sf"/>
</dbReference>
<evidence type="ECO:0000256" key="9">
    <source>
        <dbReference type="ARBA" id="ARBA00047851"/>
    </source>
</evidence>
<dbReference type="CDD" id="cd00564">
    <property type="entry name" value="TMP_TenI"/>
    <property type="match status" value="1"/>
</dbReference>
<dbReference type="SUPFAM" id="SSF51391">
    <property type="entry name" value="Thiamin phosphate synthase"/>
    <property type="match status" value="1"/>
</dbReference>
<dbReference type="FunFam" id="3.20.20.70:FF:000096">
    <property type="entry name" value="Thiamine-phosphate synthase"/>
    <property type="match status" value="1"/>
</dbReference>
<dbReference type="Gene3D" id="3.20.20.70">
    <property type="entry name" value="Aldolase class I"/>
    <property type="match status" value="1"/>
</dbReference>
<dbReference type="GO" id="GO:0005737">
    <property type="term" value="C:cytoplasm"/>
    <property type="evidence" value="ECO:0007669"/>
    <property type="project" value="TreeGrafter"/>
</dbReference>
<dbReference type="InterPro" id="IPR034291">
    <property type="entry name" value="TMP_synthase"/>
</dbReference>
<accession>A0A3B1B2Y1</accession>
<evidence type="ECO:0000256" key="6">
    <source>
        <dbReference type="ARBA" id="ARBA00022842"/>
    </source>
</evidence>
<organism evidence="12">
    <name type="scientific">hydrothermal vent metagenome</name>
    <dbReference type="NCBI Taxonomy" id="652676"/>
    <lineage>
        <taxon>unclassified sequences</taxon>
        <taxon>metagenomes</taxon>
        <taxon>ecological metagenomes</taxon>
    </lineage>
</organism>
<evidence type="ECO:0000256" key="5">
    <source>
        <dbReference type="ARBA" id="ARBA00022723"/>
    </source>
</evidence>
<dbReference type="PANTHER" id="PTHR20857">
    <property type="entry name" value="THIAMINE-PHOSPHATE PYROPHOSPHORYLASE"/>
    <property type="match status" value="1"/>
</dbReference>
<reference evidence="12" key="1">
    <citation type="submission" date="2018-06" db="EMBL/GenBank/DDBJ databases">
        <authorList>
            <person name="Zhirakovskaya E."/>
        </authorList>
    </citation>
    <scope>NUCLEOTIDE SEQUENCE</scope>
</reference>
<comment type="catalytic activity">
    <reaction evidence="8">
        <text>4-methyl-5-(2-phosphooxyethyl)-thiazole + 4-amino-2-methyl-5-(diphosphooxymethyl)pyrimidine + H(+) = thiamine phosphate + diphosphate</text>
        <dbReference type="Rhea" id="RHEA:22328"/>
        <dbReference type="ChEBI" id="CHEBI:15378"/>
        <dbReference type="ChEBI" id="CHEBI:33019"/>
        <dbReference type="ChEBI" id="CHEBI:37575"/>
        <dbReference type="ChEBI" id="CHEBI:57841"/>
        <dbReference type="ChEBI" id="CHEBI:58296"/>
        <dbReference type="EC" id="2.5.1.3"/>
    </reaction>
</comment>
<evidence type="ECO:0000313" key="12">
    <source>
        <dbReference type="EMBL" id="VAX12699.1"/>
    </source>
</evidence>
<dbReference type="HAMAP" id="MF_00097">
    <property type="entry name" value="TMP_synthase"/>
    <property type="match status" value="1"/>
</dbReference>
<keyword evidence="7" id="KW-0784">Thiamine biosynthesis</keyword>
<evidence type="ECO:0000256" key="1">
    <source>
        <dbReference type="ARBA" id="ARBA00001946"/>
    </source>
</evidence>
<dbReference type="InterPro" id="IPR013785">
    <property type="entry name" value="Aldolase_TIM"/>
</dbReference>
<dbReference type="PANTHER" id="PTHR20857:SF15">
    <property type="entry name" value="THIAMINE-PHOSPHATE SYNTHASE"/>
    <property type="match status" value="1"/>
</dbReference>
<dbReference type="NCBIfam" id="TIGR00693">
    <property type="entry name" value="thiE"/>
    <property type="match status" value="1"/>
</dbReference>
<comment type="cofactor">
    <cofactor evidence="1">
        <name>Mg(2+)</name>
        <dbReference type="ChEBI" id="CHEBI:18420"/>
    </cofactor>
</comment>
<dbReference type="EMBL" id="UOFZ01000060">
    <property type="protein sequence ID" value="VAX12699.1"/>
    <property type="molecule type" value="Genomic_DNA"/>
</dbReference>
<protein>
    <recommendedName>
        <fullName evidence="3">thiamine phosphate synthase</fullName>
        <ecNumber evidence="3">2.5.1.3</ecNumber>
    </recommendedName>
</protein>
<comment type="catalytic activity">
    <reaction evidence="9">
        <text>2-(2-carboxy-4-methylthiazol-5-yl)ethyl phosphate + 4-amino-2-methyl-5-(diphosphooxymethyl)pyrimidine + 2 H(+) = thiamine phosphate + CO2 + diphosphate</text>
        <dbReference type="Rhea" id="RHEA:47848"/>
        <dbReference type="ChEBI" id="CHEBI:15378"/>
        <dbReference type="ChEBI" id="CHEBI:16526"/>
        <dbReference type="ChEBI" id="CHEBI:33019"/>
        <dbReference type="ChEBI" id="CHEBI:37575"/>
        <dbReference type="ChEBI" id="CHEBI:57841"/>
        <dbReference type="ChEBI" id="CHEBI:62890"/>
        <dbReference type="EC" id="2.5.1.3"/>
    </reaction>
</comment>
<evidence type="ECO:0000256" key="10">
    <source>
        <dbReference type="ARBA" id="ARBA00047883"/>
    </source>
</evidence>
<dbReference type="InterPro" id="IPR022998">
    <property type="entry name" value="ThiamineP_synth_TenI"/>
</dbReference>
<dbReference type="EC" id="2.5.1.3" evidence="3"/>
<dbReference type="Pfam" id="PF02581">
    <property type="entry name" value="TMP-TENI"/>
    <property type="match status" value="1"/>
</dbReference>
<dbReference type="GO" id="GO:0009228">
    <property type="term" value="P:thiamine biosynthetic process"/>
    <property type="evidence" value="ECO:0007669"/>
    <property type="project" value="UniProtKB-KW"/>
</dbReference>
<evidence type="ECO:0000256" key="7">
    <source>
        <dbReference type="ARBA" id="ARBA00022977"/>
    </source>
</evidence>
<dbReference type="GO" id="GO:0004789">
    <property type="term" value="F:thiamine-phosphate diphosphorylase activity"/>
    <property type="evidence" value="ECO:0007669"/>
    <property type="project" value="UniProtKB-EC"/>
</dbReference>
<keyword evidence="6" id="KW-0460">Magnesium</keyword>
<evidence type="ECO:0000259" key="11">
    <source>
        <dbReference type="Pfam" id="PF02581"/>
    </source>
</evidence>
<dbReference type="UniPathway" id="UPA00060">
    <property type="reaction ID" value="UER00141"/>
</dbReference>
<evidence type="ECO:0000256" key="2">
    <source>
        <dbReference type="ARBA" id="ARBA00005165"/>
    </source>
</evidence>
<comment type="catalytic activity">
    <reaction evidence="10">
        <text>2-[(2R,5Z)-2-carboxy-4-methylthiazol-5(2H)-ylidene]ethyl phosphate + 4-amino-2-methyl-5-(diphosphooxymethyl)pyrimidine + 2 H(+) = thiamine phosphate + CO2 + diphosphate</text>
        <dbReference type="Rhea" id="RHEA:47844"/>
        <dbReference type="ChEBI" id="CHEBI:15378"/>
        <dbReference type="ChEBI" id="CHEBI:16526"/>
        <dbReference type="ChEBI" id="CHEBI:33019"/>
        <dbReference type="ChEBI" id="CHEBI:37575"/>
        <dbReference type="ChEBI" id="CHEBI:57841"/>
        <dbReference type="ChEBI" id="CHEBI:62899"/>
        <dbReference type="EC" id="2.5.1.3"/>
    </reaction>
</comment>
<evidence type="ECO:0000256" key="8">
    <source>
        <dbReference type="ARBA" id="ARBA00047334"/>
    </source>
</evidence>
<evidence type="ECO:0000256" key="4">
    <source>
        <dbReference type="ARBA" id="ARBA00022679"/>
    </source>
</evidence>
<dbReference type="GO" id="GO:0009229">
    <property type="term" value="P:thiamine diphosphate biosynthetic process"/>
    <property type="evidence" value="ECO:0007669"/>
    <property type="project" value="UniProtKB-UniPathway"/>
</dbReference>
<keyword evidence="4 12" id="KW-0808">Transferase</keyword>
<dbReference type="GO" id="GO:0046872">
    <property type="term" value="F:metal ion binding"/>
    <property type="evidence" value="ECO:0007669"/>
    <property type="project" value="UniProtKB-KW"/>
</dbReference>
<dbReference type="AlphaFoldDB" id="A0A3B1B2Y1"/>
<sequence>MSRPLRGLYVITDRRLMGDDLLSKAEQAIAGGARLLQYRDKSSDSTRREREAIALAQRCKQHGVCFIINDDPALALKTDADGVHLGQNDGDITTIRQSLGRDKIIGVTCHSSLKKALAAEQAGADYVAFGRFFPSQTKPDAPSAEIDILLQGKRQLSIPVVAIGGITHKNGAELIAAGADMLAVIHDIFGATDIRRAATALARLFD</sequence>
<proteinExistence type="inferred from homology"/>
<keyword evidence="5" id="KW-0479">Metal-binding</keyword>
<evidence type="ECO:0000256" key="3">
    <source>
        <dbReference type="ARBA" id="ARBA00012830"/>
    </source>
</evidence>
<name>A0A3B1B2Y1_9ZZZZ</name>
<gene>
    <name evidence="12" type="ORF">MNBD_GAMMA24-1667</name>
</gene>
<feature type="domain" description="Thiamine phosphate synthase/TenI" evidence="11">
    <location>
        <begin position="8"/>
        <end position="188"/>
    </location>
</feature>